<evidence type="ECO:0008006" key="2">
    <source>
        <dbReference type="Google" id="ProtNLM"/>
    </source>
</evidence>
<dbReference type="PANTHER" id="PTHR33361:SF2">
    <property type="entry name" value="DUF885 DOMAIN-CONTAINING PROTEIN"/>
    <property type="match status" value="1"/>
</dbReference>
<dbReference type="EMBL" id="CZRL01000082">
    <property type="protein sequence ID" value="CUS52479.1"/>
    <property type="molecule type" value="Genomic_DNA"/>
</dbReference>
<gene>
    <name evidence="1" type="ORF">MGWOODY_XGa2598</name>
</gene>
<proteinExistence type="predicted"/>
<dbReference type="Pfam" id="PF05960">
    <property type="entry name" value="DUF885"/>
    <property type="match status" value="1"/>
</dbReference>
<protein>
    <recommendedName>
        <fullName evidence="2">DUF885 domain-containing protein</fullName>
    </recommendedName>
</protein>
<sequence length="558" mass="62470">MSVTNNIFLLADRYVDELAALQPMLATQMGVPGFDGQWGTQDPSGWQDIGALFKRTLSAIEALPPSELHREQFGRRVLKDHLSGRLDRIEHDHPLQDLNNIASPVQGFRETFDLMPKVGADDWELIASRLSSLHEAVAGYIESLSEGRRRGLVVARRQVEACVEQCRVNSGPGSFFYQLLAGVSDTQMSDALRSEVDTGAAAACSAYAHLANYLESEYLSDSVEADGVGLERYRTASRHFLLTEVDHEAAYHWAWQEVAALRKQMTEAGRQIDPVLGFQEIVQLLKTGADYVASSEAEFLSQMRQCQMDALDQLNGTVFDVPLPINQIDVQIAPPGATLGAYYIQPSEDFSRAGSVWYAKPTDTSVYPLFDEVTTAYHEGFPGHHLQIGVQMCLGDELTRAHRLAVWYDGYGEGWALYAERLMDELGFIDRPEYRFGLLCSQLMRACRVVIDIGMHLGLTIPEDVVFHPGETWTFDLAVEMLRDYGLMSPVDARSEVTRYLGWPAQAISYKVGEKFILDLRAQAEHETWFTLKEFHRRILSSGPVGLDHLKELILGSD</sequence>
<reference evidence="1" key="1">
    <citation type="submission" date="2015-10" db="EMBL/GenBank/DDBJ databases">
        <authorList>
            <person name="Gilbert D.G."/>
        </authorList>
    </citation>
    <scope>NUCLEOTIDE SEQUENCE</scope>
</reference>
<accession>A0A160TSK2</accession>
<dbReference type="AlphaFoldDB" id="A0A160TSK2"/>
<dbReference type="InterPro" id="IPR010281">
    <property type="entry name" value="DUF885"/>
</dbReference>
<organism evidence="1">
    <name type="scientific">hydrothermal vent metagenome</name>
    <dbReference type="NCBI Taxonomy" id="652676"/>
    <lineage>
        <taxon>unclassified sequences</taxon>
        <taxon>metagenomes</taxon>
        <taxon>ecological metagenomes</taxon>
    </lineage>
</organism>
<dbReference type="PANTHER" id="PTHR33361">
    <property type="entry name" value="GLR0591 PROTEIN"/>
    <property type="match status" value="1"/>
</dbReference>
<name>A0A160TSK2_9ZZZZ</name>
<evidence type="ECO:0000313" key="1">
    <source>
        <dbReference type="EMBL" id="CUS52479.1"/>
    </source>
</evidence>